<dbReference type="Gene3D" id="1.10.630.10">
    <property type="entry name" value="Cytochrome P450"/>
    <property type="match status" value="1"/>
</dbReference>
<comment type="similarity">
    <text evidence="1 6">Belongs to the cytochrome P450 family.</text>
</comment>
<keyword evidence="3 5" id="KW-0479">Metal-binding</keyword>
<dbReference type="InterPro" id="IPR017972">
    <property type="entry name" value="Cyt_P450_CS"/>
</dbReference>
<dbReference type="PANTHER" id="PTHR24304">
    <property type="entry name" value="CYTOCHROME P450 FAMILY 7"/>
    <property type="match status" value="1"/>
</dbReference>
<dbReference type="GO" id="GO:0020037">
    <property type="term" value="F:heme binding"/>
    <property type="evidence" value="ECO:0007669"/>
    <property type="project" value="InterPro"/>
</dbReference>
<dbReference type="PROSITE" id="PS00086">
    <property type="entry name" value="CYTOCHROME_P450"/>
    <property type="match status" value="1"/>
</dbReference>
<dbReference type="InterPro" id="IPR002401">
    <property type="entry name" value="Cyt_P450_E_grp-I"/>
</dbReference>
<accession>A0A4R8QZK3</accession>
<evidence type="ECO:0000256" key="2">
    <source>
        <dbReference type="ARBA" id="ARBA00022617"/>
    </source>
</evidence>
<feature type="compositionally biased region" description="Polar residues" evidence="7">
    <location>
        <begin position="165"/>
        <end position="181"/>
    </location>
</feature>
<dbReference type="InterPro" id="IPR001128">
    <property type="entry name" value="Cyt_P450"/>
</dbReference>
<dbReference type="Proteomes" id="UP000295165">
    <property type="component" value="Unassembled WGS sequence"/>
</dbReference>
<comment type="caution">
    <text evidence="8">The sequence shown here is derived from an EMBL/GenBank/DDBJ whole genome shotgun (WGS) entry which is preliminary data.</text>
</comment>
<evidence type="ECO:0000256" key="7">
    <source>
        <dbReference type="SAM" id="MobiDB-lite"/>
    </source>
</evidence>
<protein>
    <submittedName>
        <fullName evidence="8">Putative cytochrome P450 120</fullName>
        <ecNumber evidence="8">1.14.-.-</ecNumber>
    </submittedName>
</protein>
<gene>
    <name evidence="8" type="ORF">CCUG63697_03798</name>
</gene>
<dbReference type="GO" id="GO:0016705">
    <property type="term" value="F:oxidoreductase activity, acting on paired donors, with incorporation or reduction of molecular oxygen"/>
    <property type="evidence" value="ECO:0007669"/>
    <property type="project" value="InterPro"/>
</dbReference>
<dbReference type="InterPro" id="IPR050529">
    <property type="entry name" value="CYP450_sterol_14alpha_dmase"/>
</dbReference>
<dbReference type="RefSeq" id="WP_191986966.1">
    <property type="nucleotide sequence ID" value="NZ_PECB01000002.1"/>
</dbReference>
<evidence type="ECO:0000256" key="1">
    <source>
        <dbReference type="ARBA" id="ARBA00010617"/>
    </source>
</evidence>
<dbReference type="EMBL" id="PECC01000028">
    <property type="protein sequence ID" value="TDZ49262.1"/>
    <property type="molecule type" value="Genomic_DNA"/>
</dbReference>
<dbReference type="GO" id="GO:0005506">
    <property type="term" value="F:iron ion binding"/>
    <property type="evidence" value="ECO:0007669"/>
    <property type="project" value="InterPro"/>
</dbReference>
<feature type="binding site" description="axial binding residue" evidence="5">
    <location>
        <position position="81"/>
    </location>
    <ligand>
        <name>heme</name>
        <dbReference type="ChEBI" id="CHEBI:30413"/>
    </ligand>
    <ligandPart>
        <name>Fe</name>
        <dbReference type="ChEBI" id="CHEBI:18248"/>
    </ligandPart>
</feature>
<name>A0A4R8QZK3_9MYCO</name>
<organism evidence="8 9">
    <name type="scientific">Mycobacteroides franklinii</name>
    <dbReference type="NCBI Taxonomy" id="948102"/>
    <lineage>
        <taxon>Bacteria</taxon>
        <taxon>Bacillati</taxon>
        <taxon>Actinomycetota</taxon>
        <taxon>Actinomycetes</taxon>
        <taxon>Mycobacteriales</taxon>
        <taxon>Mycobacteriaceae</taxon>
        <taxon>Mycobacteroides</taxon>
    </lineage>
</organism>
<evidence type="ECO:0000256" key="3">
    <source>
        <dbReference type="ARBA" id="ARBA00022723"/>
    </source>
</evidence>
<sequence length="181" mass="20456">MRLLRRNSDPVIATLPWPIYRDISLGGYRIRKDTMILVPVTAVHYNEELYPEPEKFRPERFLDTKPDRYGFIPFGAGAHRCPGSTFYLTEASILLHRIFGRLDLEPCDPGVDEARFVFGSVSRPKGDTRVIVPNRRSAAEVPWYQPSPGEQLTPLKEALLPPQPGSDSPSRCPFSGTQESM</sequence>
<keyword evidence="2 5" id="KW-0349">Heme</keyword>
<reference evidence="8 9" key="1">
    <citation type="journal article" date="2019" name="Sci. Rep.">
        <title>Extended insight into the Mycobacterium chelonae-abscessus complex through whole genome sequencing of Mycobacterium salmoniphilum outbreak and Mycobacterium salmoniphilum-like strains.</title>
        <authorList>
            <person name="Behra P.R.K."/>
            <person name="Das S."/>
            <person name="Pettersson B.M.F."/>
            <person name="Shirreff L."/>
            <person name="DuCote T."/>
            <person name="Jacobsson K.G."/>
            <person name="Ennis D.G."/>
            <person name="Kirsebom L.A."/>
        </authorList>
    </citation>
    <scope>NUCLEOTIDE SEQUENCE [LARGE SCALE GENOMIC DNA]</scope>
    <source>
        <strain evidence="8 9">CCUG 63697</strain>
    </source>
</reference>
<dbReference type="GO" id="GO:0004497">
    <property type="term" value="F:monooxygenase activity"/>
    <property type="evidence" value="ECO:0007669"/>
    <property type="project" value="UniProtKB-KW"/>
</dbReference>
<dbReference type="EC" id="1.14.-.-" evidence="8"/>
<dbReference type="InterPro" id="IPR036396">
    <property type="entry name" value="Cyt_P450_sf"/>
</dbReference>
<evidence type="ECO:0000313" key="8">
    <source>
        <dbReference type="EMBL" id="TDZ49262.1"/>
    </source>
</evidence>
<keyword evidence="6" id="KW-0503">Monooxygenase</keyword>
<dbReference type="AlphaFoldDB" id="A0A4R8QZK3"/>
<keyword evidence="4 5" id="KW-0408">Iron</keyword>
<dbReference type="Pfam" id="PF00067">
    <property type="entry name" value="p450"/>
    <property type="match status" value="1"/>
</dbReference>
<feature type="region of interest" description="Disordered" evidence="7">
    <location>
        <begin position="141"/>
        <end position="181"/>
    </location>
</feature>
<evidence type="ECO:0000256" key="5">
    <source>
        <dbReference type="PIRSR" id="PIRSR602401-1"/>
    </source>
</evidence>
<dbReference type="PRINTS" id="PR00463">
    <property type="entry name" value="EP450I"/>
</dbReference>
<keyword evidence="6 8" id="KW-0560">Oxidoreductase</keyword>
<evidence type="ECO:0000313" key="9">
    <source>
        <dbReference type="Proteomes" id="UP000295165"/>
    </source>
</evidence>
<dbReference type="SUPFAM" id="SSF48264">
    <property type="entry name" value="Cytochrome P450"/>
    <property type="match status" value="1"/>
</dbReference>
<evidence type="ECO:0000256" key="6">
    <source>
        <dbReference type="RuleBase" id="RU000461"/>
    </source>
</evidence>
<dbReference type="PANTHER" id="PTHR24304:SF2">
    <property type="entry name" value="24-HYDROXYCHOLESTEROL 7-ALPHA-HYDROXYLASE"/>
    <property type="match status" value="1"/>
</dbReference>
<keyword evidence="9" id="KW-1185">Reference proteome</keyword>
<evidence type="ECO:0000256" key="4">
    <source>
        <dbReference type="ARBA" id="ARBA00023004"/>
    </source>
</evidence>
<proteinExistence type="inferred from homology"/>
<comment type="cofactor">
    <cofactor evidence="5">
        <name>heme</name>
        <dbReference type="ChEBI" id="CHEBI:30413"/>
    </cofactor>
</comment>